<reference evidence="2" key="1">
    <citation type="submission" date="2022-11" db="UniProtKB">
        <authorList>
            <consortium name="WormBaseParasite"/>
        </authorList>
    </citation>
    <scope>IDENTIFICATION</scope>
</reference>
<organism evidence="1 2">
    <name type="scientific">Romanomermis culicivorax</name>
    <name type="common">Nematode worm</name>
    <dbReference type="NCBI Taxonomy" id="13658"/>
    <lineage>
        <taxon>Eukaryota</taxon>
        <taxon>Metazoa</taxon>
        <taxon>Ecdysozoa</taxon>
        <taxon>Nematoda</taxon>
        <taxon>Enoplea</taxon>
        <taxon>Dorylaimia</taxon>
        <taxon>Mermithida</taxon>
        <taxon>Mermithoidea</taxon>
        <taxon>Mermithidae</taxon>
        <taxon>Romanomermis</taxon>
    </lineage>
</organism>
<evidence type="ECO:0000313" key="1">
    <source>
        <dbReference type="Proteomes" id="UP000887565"/>
    </source>
</evidence>
<dbReference type="WBParaSite" id="nRc.2.0.1.t35052-RA">
    <property type="protein sequence ID" value="nRc.2.0.1.t35052-RA"/>
    <property type="gene ID" value="nRc.2.0.1.g35052"/>
</dbReference>
<protein>
    <submittedName>
        <fullName evidence="2">Uncharacterized protein</fullName>
    </submittedName>
</protein>
<proteinExistence type="predicted"/>
<accession>A0A915K8J3</accession>
<keyword evidence="1" id="KW-1185">Reference proteome</keyword>
<dbReference type="Proteomes" id="UP000887565">
    <property type="component" value="Unplaced"/>
</dbReference>
<dbReference type="AlphaFoldDB" id="A0A915K8J3"/>
<evidence type="ECO:0000313" key="2">
    <source>
        <dbReference type="WBParaSite" id="nRc.2.0.1.t35052-RA"/>
    </source>
</evidence>
<name>A0A915K8J3_ROMCU</name>
<sequence length="93" mass="10371">MHFVGFIGCIVKQEFPGLSSTGAFIGPSPSRKLARVHRRRLNLFELPSSSLCVFRNINPQILIVCKDSTSQQLHLKMDSALIFALQIDVKSTN</sequence>